<dbReference type="Proteomes" id="UP000275846">
    <property type="component" value="Unassembled WGS sequence"/>
</dbReference>
<evidence type="ECO:0000313" key="2">
    <source>
        <dbReference type="Proteomes" id="UP000275846"/>
    </source>
</evidence>
<proteinExistence type="predicted"/>
<dbReference type="OrthoDB" id="6315782at2759"/>
<gene>
    <name evidence="1" type="ORF">SSLN_LOCUS9445</name>
</gene>
<name>A0A183SYZ7_SCHSO</name>
<dbReference type="WBParaSite" id="SSLN_0000980501-mRNA-1">
    <property type="protein sequence ID" value="SSLN_0000980501-mRNA-1"/>
    <property type="gene ID" value="SSLN_0000980501"/>
</dbReference>
<reference evidence="1 2" key="2">
    <citation type="submission" date="2018-11" db="EMBL/GenBank/DDBJ databases">
        <authorList>
            <consortium name="Pathogen Informatics"/>
        </authorList>
    </citation>
    <scope>NUCLEOTIDE SEQUENCE [LARGE SCALE GENOMIC DNA]</scope>
    <source>
        <strain evidence="1 2">NST_G2</strain>
    </source>
</reference>
<accession>A0A183SYZ7</accession>
<evidence type="ECO:0000313" key="1">
    <source>
        <dbReference type="EMBL" id="VDL95830.1"/>
    </source>
</evidence>
<sequence>MDYVLVRRYDHQDVRVTILGVDGWTDPCLILSKRRLSLQPRGRPQGKRPPDKLNSVLLNVPAHNLHFGNKLAKRLTNLPVADEDVSGENR</sequence>
<reference evidence="3" key="1">
    <citation type="submission" date="2016-06" db="UniProtKB">
        <authorList>
            <consortium name="WormBaseParasite"/>
        </authorList>
    </citation>
    <scope>IDENTIFICATION</scope>
</reference>
<organism evidence="3">
    <name type="scientific">Schistocephalus solidus</name>
    <name type="common">Tapeworm</name>
    <dbReference type="NCBI Taxonomy" id="70667"/>
    <lineage>
        <taxon>Eukaryota</taxon>
        <taxon>Metazoa</taxon>
        <taxon>Spiralia</taxon>
        <taxon>Lophotrochozoa</taxon>
        <taxon>Platyhelminthes</taxon>
        <taxon>Cestoda</taxon>
        <taxon>Eucestoda</taxon>
        <taxon>Diphyllobothriidea</taxon>
        <taxon>Diphyllobothriidae</taxon>
        <taxon>Schistocephalus</taxon>
    </lineage>
</organism>
<evidence type="ECO:0000313" key="3">
    <source>
        <dbReference type="WBParaSite" id="SSLN_0000980501-mRNA-1"/>
    </source>
</evidence>
<dbReference type="AlphaFoldDB" id="A0A183SYZ7"/>
<keyword evidence="2" id="KW-1185">Reference proteome</keyword>
<dbReference type="EMBL" id="UYSU01035243">
    <property type="protein sequence ID" value="VDL95830.1"/>
    <property type="molecule type" value="Genomic_DNA"/>
</dbReference>
<protein>
    <submittedName>
        <fullName evidence="3">Transposase</fullName>
    </submittedName>
</protein>